<name>A0A4R6IJ58_9SPHI</name>
<comment type="caution">
    <text evidence="2">The sequence shown here is derived from an EMBL/GenBank/DDBJ whole genome shotgun (WGS) entry which is preliminary data.</text>
</comment>
<evidence type="ECO:0000256" key="1">
    <source>
        <dbReference type="SAM" id="SignalP"/>
    </source>
</evidence>
<dbReference type="Pfam" id="PF11751">
    <property type="entry name" value="PorP_SprF"/>
    <property type="match status" value="1"/>
</dbReference>
<evidence type="ECO:0000313" key="2">
    <source>
        <dbReference type="EMBL" id="TDO22027.1"/>
    </source>
</evidence>
<proteinExistence type="predicted"/>
<dbReference type="EMBL" id="SNWM01000003">
    <property type="protein sequence ID" value="TDO22027.1"/>
    <property type="molecule type" value="Genomic_DNA"/>
</dbReference>
<organism evidence="2 3">
    <name type="scientific">Pedobacter duraquae</name>
    <dbReference type="NCBI Taxonomy" id="425511"/>
    <lineage>
        <taxon>Bacteria</taxon>
        <taxon>Pseudomonadati</taxon>
        <taxon>Bacteroidota</taxon>
        <taxon>Sphingobacteriia</taxon>
        <taxon>Sphingobacteriales</taxon>
        <taxon>Sphingobacteriaceae</taxon>
        <taxon>Pedobacter</taxon>
    </lineage>
</organism>
<keyword evidence="3" id="KW-1185">Reference proteome</keyword>
<gene>
    <name evidence="2" type="ORF">CLV32_3141</name>
</gene>
<dbReference type="RefSeq" id="WP_133556999.1">
    <property type="nucleotide sequence ID" value="NZ_SNWM01000003.1"/>
</dbReference>
<feature type="signal peptide" evidence="1">
    <location>
        <begin position="1"/>
        <end position="18"/>
    </location>
</feature>
<dbReference type="NCBIfam" id="TIGR03519">
    <property type="entry name" value="T9SS_PorP_fam"/>
    <property type="match status" value="1"/>
</dbReference>
<sequence>MKRFLMVMLCLFPAALFAQQDAIYSQYLFNQLLINPAYAGSTETLNMNFLSRNQWTGITGAPTTQSALVDGAFGKAKKIGLGISFLNDKAGLENQTGVFMNYAYRLITGPKSRLSMGLGVGLTQYMLNGNDAVVDDISDPNFLRKEIYFTPDARAGVYYTSPGFFAGFSVTNLLTHVLNGSANSKTVILPYTHFFLTAGGIFGKTEQLKFKPSVMLRDDPSGMGNLDFNALFTIKEQLTLGASYRMGVNVWNKVDQGNARAQQNALIAMVSVFFAKQINLGYAYDYSLSQLNALSSGTHEISLGFILGRRSGWGTIKSPKPVQ</sequence>
<feature type="chain" id="PRO_5020551059" evidence="1">
    <location>
        <begin position="19"/>
        <end position="323"/>
    </location>
</feature>
<dbReference type="InterPro" id="IPR019861">
    <property type="entry name" value="PorP/SprF_Bacteroidetes"/>
</dbReference>
<accession>A0A4R6IJ58</accession>
<dbReference type="Proteomes" id="UP000295499">
    <property type="component" value="Unassembled WGS sequence"/>
</dbReference>
<evidence type="ECO:0000313" key="3">
    <source>
        <dbReference type="Proteomes" id="UP000295499"/>
    </source>
</evidence>
<reference evidence="2 3" key="1">
    <citation type="submission" date="2019-03" db="EMBL/GenBank/DDBJ databases">
        <title>Genomic Encyclopedia of Archaeal and Bacterial Type Strains, Phase II (KMG-II): from individual species to whole genera.</title>
        <authorList>
            <person name="Goeker M."/>
        </authorList>
    </citation>
    <scope>NUCLEOTIDE SEQUENCE [LARGE SCALE GENOMIC DNA]</scope>
    <source>
        <strain evidence="2 3">DSM 19034</strain>
    </source>
</reference>
<dbReference type="AlphaFoldDB" id="A0A4R6IJ58"/>
<keyword evidence="1" id="KW-0732">Signal</keyword>
<protein>
    <submittedName>
        <fullName evidence="2">Type IX secretion system PorP/SprF family membrane protein</fullName>
    </submittedName>
</protein>
<dbReference type="OrthoDB" id="1493187at2"/>